<accession>Q75FU9</accession>
<dbReference type="Pfam" id="PF01022">
    <property type="entry name" value="HTH_5"/>
    <property type="match status" value="1"/>
</dbReference>
<dbReference type="PANTHER" id="PTHR43861">
    <property type="entry name" value="TRANS-ACONITATE 2-METHYLTRANSFERASE-RELATED"/>
    <property type="match status" value="1"/>
</dbReference>
<dbReference type="AlphaFoldDB" id="Q75FU9"/>
<dbReference type="SUPFAM" id="SSF46785">
    <property type="entry name" value="Winged helix' DNA-binding domain"/>
    <property type="match status" value="1"/>
</dbReference>
<sequence length="338" mass="38420">MRISRYLDILSLVEQLLEAKIHSGNGPKQILSALKALSDETRIRILHILSLSPLNVQEITEVLRMGQSRVSRHLKILTDAGFLIPEREGSWVYYRIPEEKKEPDFVSEITELLLSYKDDLPFRTPDQLQISEILSRRDQRNTFYFNNVAQDWESIQKDVLDPAIYRKKILSYLPDSSSVIYDLGCGPGGLIPYLLTKSDQVIGVDSSPKMVEEAQVAFAGNSHVSLIHSQLENVASSATWSADAVVASMVLHHLSNPPAVIREIYKILKPGGVFCLVDLKKHNQEFMRDNFSDLWLGFDYSLLQDWLELSGFTITAHEEFDTDNVFKILIIQATKKED</sequence>
<dbReference type="SUPFAM" id="SSF53335">
    <property type="entry name" value="S-adenosyl-L-methionine-dependent methyltransferases"/>
    <property type="match status" value="1"/>
</dbReference>
<dbReference type="NCBIfam" id="NF033788">
    <property type="entry name" value="HTH_metalloreg"/>
    <property type="match status" value="1"/>
</dbReference>
<dbReference type="InterPro" id="IPR013216">
    <property type="entry name" value="Methyltransf_11"/>
</dbReference>
<dbReference type="EMBL" id="AE016824">
    <property type="protein sequence ID" value="AAS72111.1"/>
    <property type="molecule type" value="Genomic_DNA"/>
</dbReference>
<evidence type="ECO:0000313" key="2">
    <source>
        <dbReference type="EMBL" id="AAS72111.1"/>
    </source>
</evidence>
<evidence type="ECO:0000313" key="3">
    <source>
        <dbReference type="Proteomes" id="UP000007037"/>
    </source>
</evidence>
<dbReference type="InterPro" id="IPR011991">
    <property type="entry name" value="ArsR-like_HTH"/>
</dbReference>
<dbReference type="SMART" id="SM00418">
    <property type="entry name" value="HTH_ARSR"/>
    <property type="match status" value="1"/>
</dbReference>
<dbReference type="InterPro" id="IPR001845">
    <property type="entry name" value="HTH_ArsR_DNA-bd_dom"/>
</dbReference>
<dbReference type="HOGENOM" id="CLU_063642_1_0_12"/>
<dbReference type="Gene3D" id="1.10.10.10">
    <property type="entry name" value="Winged helix-like DNA-binding domain superfamily/Winged helix DNA-binding domain"/>
    <property type="match status" value="1"/>
</dbReference>
<proteinExistence type="predicted"/>
<reference evidence="2 3" key="1">
    <citation type="journal article" date="2004" name="J. Bacteriol.">
        <title>Comparative genomics of two Leptospira interrogans serovars reveals novel insights into physiology and pathogenesis.</title>
        <authorList>
            <person name="Nascimento A.L."/>
            <person name="Ko A.I."/>
            <person name="Martins E.A."/>
            <person name="Monteiro-Vitorello C.B."/>
            <person name="Ho P.L."/>
            <person name="Haake D.A."/>
            <person name="Verjovski-Almeida S."/>
            <person name="Hartskeerl R.A."/>
            <person name="Marques M.V."/>
            <person name="Oliveira M.C."/>
            <person name="Menck C.F."/>
            <person name="Leite L.C."/>
            <person name="Carrer H."/>
            <person name="Coutinho L.L."/>
            <person name="Degrave W.M."/>
            <person name="Dellagostin O.A."/>
            <person name="El-Dorry H."/>
            <person name="Ferro E.S."/>
            <person name="Ferro M.I."/>
            <person name="Furlan L.R."/>
            <person name="Gamberini M."/>
            <person name="Giglioti E.A."/>
            <person name="Goes-Neto A."/>
            <person name="Goldman G.H."/>
            <person name="Goldman M.H."/>
            <person name="Harakava R."/>
            <person name="Jeronimo S.M."/>
            <person name="Junqueira-De-Azevedo I.L."/>
            <person name="Kimura E.T."/>
            <person name="Kuramae E.E."/>
            <person name="Lemos E.G."/>
            <person name="Lemos M.V."/>
            <person name="Marino C.L."/>
            <person name="Nunes L.R."/>
            <person name="De Oliveira R.C."/>
            <person name="Pereira G.G."/>
            <person name="Reis M.S."/>
            <person name="Schriefer A."/>
            <person name="Siqueira W.J."/>
            <person name="Sommer P."/>
            <person name="Tsai S.M."/>
            <person name="Simpson A.J."/>
            <person name="Ferro J.A."/>
            <person name="Camargo L.E."/>
            <person name="Kitajima J.P."/>
            <person name="Setubal J.C."/>
            <person name="Van Sluys M.A."/>
        </authorList>
    </citation>
    <scope>NUCLEOTIDE SEQUENCE [LARGE SCALE GENOMIC DNA]</scope>
    <source>
        <strain evidence="2 3">Fiocruz L1-130</strain>
    </source>
</reference>
<dbReference type="CDD" id="cd00090">
    <property type="entry name" value="HTH_ARSR"/>
    <property type="match status" value="1"/>
</dbReference>
<evidence type="ECO:0000259" key="1">
    <source>
        <dbReference type="PROSITE" id="PS50987"/>
    </source>
</evidence>
<feature type="domain" description="HTH arsR-type" evidence="1">
    <location>
        <begin position="22"/>
        <end position="121"/>
    </location>
</feature>
<dbReference type="PROSITE" id="PS50987">
    <property type="entry name" value="HTH_ARSR_2"/>
    <property type="match status" value="1"/>
</dbReference>
<dbReference type="InterPro" id="IPR029063">
    <property type="entry name" value="SAM-dependent_MTases_sf"/>
</dbReference>
<dbReference type="Pfam" id="PF08241">
    <property type="entry name" value="Methyltransf_11"/>
    <property type="match status" value="1"/>
</dbReference>
<gene>
    <name evidence="2" type="ordered locus">LIC_20082</name>
</gene>
<protein>
    <submittedName>
        <fullName evidence="2">Transcriptional regulator (ArsR family)</fullName>
    </submittedName>
</protein>
<dbReference type="Proteomes" id="UP000007037">
    <property type="component" value="Chromosome II"/>
</dbReference>
<dbReference type="PRINTS" id="PR00778">
    <property type="entry name" value="HTHARSR"/>
</dbReference>
<dbReference type="InterPro" id="IPR036390">
    <property type="entry name" value="WH_DNA-bd_sf"/>
</dbReference>
<dbReference type="GO" id="GO:0008757">
    <property type="term" value="F:S-adenosylmethionine-dependent methyltransferase activity"/>
    <property type="evidence" value="ECO:0007669"/>
    <property type="project" value="InterPro"/>
</dbReference>
<dbReference type="Gene3D" id="3.40.50.150">
    <property type="entry name" value="Vaccinia Virus protein VP39"/>
    <property type="match status" value="1"/>
</dbReference>
<dbReference type="GO" id="GO:0003700">
    <property type="term" value="F:DNA-binding transcription factor activity"/>
    <property type="evidence" value="ECO:0007669"/>
    <property type="project" value="InterPro"/>
</dbReference>
<dbReference type="InterPro" id="IPR036388">
    <property type="entry name" value="WH-like_DNA-bd_sf"/>
</dbReference>
<dbReference type="KEGG" id="lic:LIC_20082"/>
<name>Q75FU9_LEPIC</name>
<organism evidence="2 3">
    <name type="scientific">Leptospira interrogans serogroup Icterohaemorrhagiae serovar copenhageni (strain Fiocruz L1-130)</name>
    <dbReference type="NCBI Taxonomy" id="267671"/>
    <lineage>
        <taxon>Bacteria</taxon>
        <taxon>Pseudomonadati</taxon>
        <taxon>Spirochaetota</taxon>
        <taxon>Spirochaetia</taxon>
        <taxon>Leptospirales</taxon>
        <taxon>Leptospiraceae</taxon>
        <taxon>Leptospira</taxon>
    </lineage>
</organism>
<dbReference type="CDD" id="cd02440">
    <property type="entry name" value="AdoMet_MTases"/>
    <property type="match status" value="1"/>
</dbReference>